<organism evidence="1 2">
    <name type="scientific">Ancylostoma ceylanicum</name>
    <dbReference type="NCBI Taxonomy" id="53326"/>
    <lineage>
        <taxon>Eukaryota</taxon>
        <taxon>Metazoa</taxon>
        <taxon>Ecdysozoa</taxon>
        <taxon>Nematoda</taxon>
        <taxon>Chromadorea</taxon>
        <taxon>Rhabditida</taxon>
        <taxon>Rhabditina</taxon>
        <taxon>Rhabditomorpha</taxon>
        <taxon>Strongyloidea</taxon>
        <taxon>Ancylostomatidae</taxon>
        <taxon>Ancylostomatinae</taxon>
        <taxon>Ancylostoma</taxon>
    </lineage>
</organism>
<protein>
    <submittedName>
        <fullName evidence="1">Uncharacterized protein</fullName>
    </submittedName>
</protein>
<evidence type="ECO:0000313" key="2">
    <source>
        <dbReference type="Proteomes" id="UP000024635"/>
    </source>
</evidence>
<sequence>MRFREQVVGSHLEVARPKSRWQLALTFSSRKVVSLKLTDNLQSQRPTTSQVVDKLWVDNSSRRKGESKLSMSFGSS</sequence>
<evidence type="ECO:0000313" key="1">
    <source>
        <dbReference type="EMBL" id="EYC21271.1"/>
    </source>
</evidence>
<name>A0A016V1Z4_9BILA</name>
<gene>
    <name evidence="1" type="primary">Acey_s0020.g9</name>
    <name evidence="1" type="ORF">Y032_0020g9</name>
</gene>
<comment type="caution">
    <text evidence="1">The sequence shown here is derived from an EMBL/GenBank/DDBJ whole genome shotgun (WGS) entry which is preliminary data.</text>
</comment>
<reference evidence="2" key="1">
    <citation type="journal article" date="2015" name="Nat. Genet.">
        <title>The genome and transcriptome of the zoonotic hookworm Ancylostoma ceylanicum identify infection-specific gene families.</title>
        <authorList>
            <person name="Schwarz E.M."/>
            <person name="Hu Y."/>
            <person name="Antoshechkin I."/>
            <person name="Miller M.M."/>
            <person name="Sternberg P.W."/>
            <person name="Aroian R.V."/>
        </authorList>
    </citation>
    <scope>NUCLEOTIDE SEQUENCE</scope>
    <source>
        <strain evidence="2">HY135</strain>
    </source>
</reference>
<dbReference type="AlphaFoldDB" id="A0A016V1Z4"/>
<accession>A0A016V1Z4</accession>
<keyword evidence="2" id="KW-1185">Reference proteome</keyword>
<dbReference type="EMBL" id="JARK01001356">
    <property type="protein sequence ID" value="EYC21271.1"/>
    <property type="molecule type" value="Genomic_DNA"/>
</dbReference>
<dbReference type="Proteomes" id="UP000024635">
    <property type="component" value="Unassembled WGS sequence"/>
</dbReference>
<proteinExistence type="predicted"/>